<feature type="disulfide bond" evidence="7">
    <location>
        <begin position="492"/>
        <end position="510"/>
    </location>
</feature>
<evidence type="ECO:0000256" key="4">
    <source>
        <dbReference type="ARBA" id="ARBA00022900"/>
    </source>
</evidence>
<feature type="disulfide bond" evidence="7">
    <location>
        <begin position="482"/>
        <end position="497"/>
    </location>
</feature>
<feature type="compositionally biased region" description="Polar residues" evidence="8">
    <location>
        <begin position="203"/>
        <end position="213"/>
    </location>
</feature>
<feature type="domain" description="Pacifastin" evidence="9">
    <location>
        <begin position="479"/>
        <end position="511"/>
    </location>
</feature>
<evidence type="ECO:0000256" key="7">
    <source>
        <dbReference type="PROSITE-ProRule" id="PRU00776"/>
    </source>
</evidence>
<dbReference type="InterPro" id="IPR008037">
    <property type="entry name" value="Pacifastin_dom"/>
</dbReference>
<dbReference type="InterPro" id="IPR036201">
    <property type="entry name" value="Pacifastin_dom_sf"/>
</dbReference>
<keyword evidence="2" id="KW-0964">Secreted</keyword>
<keyword evidence="11" id="KW-1185">Reference proteome</keyword>
<dbReference type="EMBL" id="OU893336">
    <property type="protein sequence ID" value="CAG9792939.1"/>
    <property type="molecule type" value="Genomic_DNA"/>
</dbReference>
<evidence type="ECO:0000256" key="5">
    <source>
        <dbReference type="ARBA" id="ARBA00023157"/>
    </source>
</evidence>
<protein>
    <recommendedName>
        <fullName evidence="9">Pacifastin domain-containing protein</fullName>
    </recommendedName>
</protein>
<name>A0A9N9RAN7_9NEOP</name>
<gene>
    <name evidence="10" type="ORF">DIATSA_LOCUS10424</name>
</gene>
<evidence type="ECO:0000259" key="9">
    <source>
        <dbReference type="PROSITE" id="PS51446"/>
    </source>
</evidence>
<evidence type="ECO:0000256" key="2">
    <source>
        <dbReference type="ARBA" id="ARBA00022525"/>
    </source>
</evidence>
<reference evidence="10" key="1">
    <citation type="submission" date="2021-12" db="EMBL/GenBank/DDBJ databases">
        <authorList>
            <person name="King R."/>
        </authorList>
    </citation>
    <scope>NUCLEOTIDE SEQUENCE</scope>
</reference>
<organism evidence="10 11">
    <name type="scientific">Diatraea saccharalis</name>
    <name type="common">sugarcane borer</name>
    <dbReference type="NCBI Taxonomy" id="40085"/>
    <lineage>
        <taxon>Eukaryota</taxon>
        <taxon>Metazoa</taxon>
        <taxon>Ecdysozoa</taxon>
        <taxon>Arthropoda</taxon>
        <taxon>Hexapoda</taxon>
        <taxon>Insecta</taxon>
        <taxon>Pterygota</taxon>
        <taxon>Neoptera</taxon>
        <taxon>Endopterygota</taxon>
        <taxon>Lepidoptera</taxon>
        <taxon>Glossata</taxon>
        <taxon>Ditrysia</taxon>
        <taxon>Pyraloidea</taxon>
        <taxon>Crambidae</taxon>
        <taxon>Crambinae</taxon>
        <taxon>Diatraea</taxon>
    </lineage>
</organism>
<dbReference type="SUPFAM" id="SSF57283">
    <property type="entry name" value="PMP inhibitors"/>
    <property type="match status" value="1"/>
</dbReference>
<accession>A0A9N9RAN7</accession>
<dbReference type="AlphaFoldDB" id="A0A9N9RAN7"/>
<feature type="disulfide bond" evidence="7">
    <location>
        <begin position="495"/>
        <end position="505"/>
    </location>
</feature>
<keyword evidence="4 7" id="KW-0722">Serine protease inhibitor</keyword>
<evidence type="ECO:0000256" key="8">
    <source>
        <dbReference type="SAM" id="MobiDB-lite"/>
    </source>
</evidence>
<feature type="site" description="Reactive bond" evidence="7">
    <location>
        <begin position="507"/>
        <end position="508"/>
    </location>
</feature>
<comment type="similarity">
    <text evidence="6 7">Belongs to the protease inhibitor I19 family.</text>
</comment>
<feature type="compositionally biased region" description="Basic and acidic residues" evidence="8">
    <location>
        <begin position="218"/>
        <end position="232"/>
    </location>
</feature>
<feature type="region of interest" description="Disordered" evidence="8">
    <location>
        <begin position="195"/>
        <end position="268"/>
    </location>
</feature>
<keyword evidence="3 7" id="KW-0646">Protease inhibitor</keyword>
<evidence type="ECO:0000256" key="6">
    <source>
        <dbReference type="ARBA" id="ARBA00029459"/>
    </source>
</evidence>
<dbReference type="Proteomes" id="UP001153714">
    <property type="component" value="Chromosome 5"/>
</dbReference>
<sequence>MTCICNKNGTWPHIKCNEELKSLSQNKEVKNSCEPNTYVQVECNVCRCDPEGNVDENHCTKNECDGHKSSSRRQSDDNNKLYGDCESGTWYSLAPCQFCYCVNINKLVCNTGTRSMANKIYLQLGAYSLNICGKGLGKELRDMENENQILLRQGNEIDKVDQQIELSSPKPNFFPKPSVQPAISKTHMIINVDKDNKVKEPSKNNQNIVADNTSSESDDSKQEQDKGLEIKNDIIPYKDSTKLPYDDEEEYEASAQSQEETVVSARDDSFEKITEKQKTYHEQRIAKPEPHYEVNYPEQALGRQENYDKQELERQKVNNKHALERQKYNKNVLEWKDNYNKYALENQENYNKHELEKKVNYHDQAIGRKEDYKEKFGRHDIYPNLQQPIERKGNFREQIIERQDQEEDKEESDSVEPIGKNELKIAVNAVEDSEDPTGHKHKVRFDDVAFNMQVNLPSVIGTVLKNLAARRSMVTLNPNKKCTPGTIDVIECNTCFCLNNAKLLCTAKKCD</sequence>
<dbReference type="GO" id="GO:0005576">
    <property type="term" value="C:extracellular region"/>
    <property type="evidence" value="ECO:0007669"/>
    <property type="project" value="UniProtKB-SubCell"/>
</dbReference>
<dbReference type="OrthoDB" id="6924686at2759"/>
<proteinExistence type="inferred from homology"/>
<comment type="subcellular location">
    <subcellularLocation>
        <location evidence="1">Secreted</location>
    </subcellularLocation>
</comment>
<evidence type="ECO:0000256" key="1">
    <source>
        <dbReference type="ARBA" id="ARBA00004613"/>
    </source>
</evidence>
<evidence type="ECO:0000313" key="11">
    <source>
        <dbReference type="Proteomes" id="UP001153714"/>
    </source>
</evidence>
<dbReference type="PROSITE" id="PS51446">
    <property type="entry name" value="PACIFASTIN"/>
    <property type="match status" value="1"/>
</dbReference>
<reference evidence="10" key="2">
    <citation type="submission" date="2022-10" db="EMBL/GenBank/DDBJ databases">
        <authorList>
            <consortium name="ENA_rothamsted_submissions"/>
            <consortium name="culmorum"/>
            <person name="King R."/>
        </authorList>
    </citation>
    <scope>NUCLEOTIDE SEQUENCE</scope>
</reference>
<evidence type="ECO:0000313" key="10">
    <source>
        <dbReference type="EMBL" id="CAG9792939.1"/>
    </source>
</evidence>
<keyword evidence="5 7" id="KW-1015">Disulfide bond</keyword>
<evidence type="ECO:0000256" key="3">
    <source>
        <dbReference type="ARBA" id="ARBA00022690"/>
    </source>
</evidence>
<dbReference type="GO" id="GO:0004867">
    <property type="term" value="F:serine-type endopeptidase inhibitor activity"/>
    <property type="evidence" value="ECO:0007669"/>
    <property type="project" value="UniProtKB-UniRule"/>
</dbReference>